<evidence type="ECO:0000313" key="4">
    <source>
        <dbReference type="EMBL" id="CAB4215287.1"/>
    </source>
</evidence>
<evidence type="ECO:0000313" key="5">
    <source>
        <dbReference type="EMBL" id="CAB5238909.1"/>
    </source>
</evidence>
<evidence type="ECO:0000313" key="1">
    <source>
        <dbReference type="EMBL" id="CAB4174260.1"/>
    </source>
</evidence>
<dbReference type="EMBL" id="LR797137">
    <property type="protein sequence ID" value="CAB4189360.1"/>
    <property type="molecule type" value="Genomic_DNA"/>
</dbReference>
<dbReference type="EMBL" id="LR797183">
    <property type="protein sequence ID" value="CAB4192449.1"/>
    <property type="molecule type" value="Genomic_DNA"/>
</dbReference>
<evidence type="ECO:0000313" key="2">
    <source>
        <dbReference type="EMBL" id="CAB4189360.1"/>
    </source>
</evidence>
<protein>
    <submittedName>
        <fullName evidence="3">Uncharacterized protein</fullName>
    </submittedName>
</protein>
<accession>A0A6J5R673</accession>
<dbReference type="EMBL" id="LR797422">
    <property type="protein sequence ID" value="CAB4215287.1"/>
    <property type="molecule type" value="Genomic_DNA"/>
</dbReference>
<dbReference type="EMBL" id="LR796907">
    <property type="protein sequence ID" value="CAB4174260.1"/>
    <property type="molecule type" value="Genomic_DNA"/>
</dbReference>
<name>A0A6J5R673_9CAUD</name>
<dbReference type="EMBL" id="LR798462">
    <property type="protein sequence ID" value="CAB5238909.1"/>
    <property type="molecule type" value="Genomic_DNA"/>
</dbReference>
<reference evidence="3" key="1">
    <citation type="submission" date="2020-05" db="EMBL/GenBank/DDBJ databases">
        <authorList>
            <person name="Chiriac C."/>
            <person name="Salcher M."/>
            <person name="Ghai R."/>
            <person name="Kavagutti S V."/>
        </authorList>
    </citation>
    <scope>NUCLEOTIDE SEQUENCE</scope>
</reference>
<gene>
    <name evidence="2" type="ORF">UFOVP1186_29</name>
    <name evidence="3" type="ORF">UFOVP1234_29</name>
    <name evidence="4" type="ORF">UFOVP1487_3</name>
    <name evidence="5" type="ORF">UFOVP1574_12</name>
    <name evidence="1" type="ORF">UFOVP959_34</name>
</gene>
<sequence>MTDNHAPTGRILVATESFSARFEGSDHGFTDGRTTVREGHPILKGIEHLFRPLTPKYEWQRNGVEQATAAPGEHRVKV</sequence>
<evidence type="ECO:0000313" key="3">
    <source>
        <dbReference type="EMBL" id="CAB4192449.1"/>
    </source>
</evidence>
<organism evidence="3">
    <name type="scientific">uncultured Caudovirales phage</name>
    <dbReference type="NCBI Taxonomy" id="2100421"/>
    <lineage>
        <taxon>Viruses</taxon>
        <taxon>Duplodnaviria</taxon>
        <taxon>Heunggongvirae</taxon>
        <taxon>Uroviricota</taxon>
        <taxon>Caudoviricetes</taxon>
        <taxon>Peduoviridae</taxon>
        <taxon>Maltschvirus</taxon>
        <taxon>Maltschvirus maltsch</taxon>
    </lineage>
</organism>
<proteinExistence type="predicted"/>